<dbReference type="SUPFAM" id="SSF89232">
    <property type="entry name" value="Hypothetical protein TM1070"/>
    <property type="match status" value="1"/>
</dbReference>
<dbReference type="RefSeq" id="WP_153349929.1">
    <property type="nucleotide sequence ID" value="NZ_WISL01000023.1"/>
</dbReference>
<comment type="caution">
    <text evidence="1">The sequence shown here is derived from an EMBL/GenBank/DDBJ whole genome shotgun (WGS) entry which is preliminary data.</text>
</comment>
<dbReference type="Pfam" id="PF07100">
    <property type="entry name" value="ASRT"/>
    <property type="match status" value="1"/>
</dbReference>
<dbReference type="Gene3D" id="2.60.290.11">
    <property type="entry name" value="TM1070-like"/>
    <property type="match status" value="1"/>
</dbReference>
<dbReference type="InterPro" id="IPR009794">
    <property type="entry name" value="ASRT"/>
</dbReference>
<dbReference type="InterPro" id="IPR036698">
    <property type="entry name" value="TM1070-like_sf"/>
</dbReference>
<name>A0AAW9TWJ4_RHIML</name>
<proteinExistence type="predicted"/>
<sequence>MQAIGKRRWTIAGGRIPLESNGTEPEFTSRDEIAVLNCCDSPARLRIHIHYADRPAVGPYEVEVAARRVRRIRFNDLIFPEALPLDEDFGAVIDADIPVVMQFTRLDSGTASRSAVATAAYAERNLQGSGR</sequence>
<evidence type="ECO:0000313" key="1">
    <source>
        <dbReference type="EMBL" id="MQW35495.1"/>
    </source>
</evidence>
<dbReference type="PIRSF" id="PIRSF008711">
    <property type="entry name" value="UCP008711"/>
    <property type="match status" value="1"/>
</dbReference>
<dbReference type="Proteomes" id="UP000429484">
    <property type="component" value="Unassembled WGS sequence"/>
</dbReference>
<dbReference type="EMBL" id="WISR01000184">
    <property type="protein sequence ID" value="MQW35495.1"/>
    <property type="molecule type" value="Genomic_DNA"/>
</dbReference>
<dbReference type="AlphaFoldDB" id="A0AAW9TWJ4"/>
<organism evidence="1 2">
    <name type="scientific">Rhizobium meliloti</name>
    <name type="common">Ensifer meliloti</name>
    <name type="synonym">Sinorhizobium meliloti</name>
    <dbReference type="NCBI Taxonomy" id="382"/>
    <lineage>
        <taxon>Bacteria</taxon>
        <taxon>Pseudomonadati</taxon>
        <taxon>Pseudomonadota</taxon>
        <taxon>Alphaproteobacteria</taxon>
        <taxon>Hyphomicrobiales</taxon>
        <taxon>Rhizobiaceae</taxon>
        <taxon>Sinorhizobium/Ensifer group</taxon>
        <taxon>Sinorhizobium</taxon>
    </lineage>
</organism>
<reference evidence="1 2" key="1">
    <citation type="journal article" date="2013" name="Genome Biol.">
        <title>Comparative genomics of the core and accessory genomes of 48 Sinorhizobium strains comprising five genospecies.</title>
        <authorList>
            <person name="Sugawara M."/>
            <person name="Epstein B."/>
            <person name="Badgley B.D."/>
            <person name="Unno T."/>
            <person name="Xu L."/>
            <person name="Reese J."/>
            <person name="Gyaneshwar P."/>
            <person name="Denny R."/>
            <person name="Mudge J."/>
            <person name="Bharti A.K."/>
            <person name="Farmer A.D."/>
            <person name="May G.D."/>
            <person name="Woodward J.E."/>
            <person name="Medigue C."/>
            <person name="Vallenet D."/>
            <person name="Lajus A."/>
            <person name="Rouy Z."/>
            <person name="Martinez-Vaz B."/>
            <person name="Tiffin P."/>
            <person name="Young N.D."/>
            <person name="Sadowsky M.J."/>
        </authorList>
    </citation>
    <scope>NUCLEOTIDE SEQUENCE [LARGE SCALE GENOMIC DNA]</scope>
    <source>
        <strain evidence="1 2">N6B1</strain>
    </source>
</reference>
<protein>
    <submittedName>
        <fullName evidence="1">Sensory rhodopsin transducer</fullName>
    </submittedName>
</protein>
<gene>
    <name evidence="1" type="ORF">GHK53_22675</name>
</gene>
<accession>A0AAW9TWJ4</accession>
<evidence type="ECO:0000313" key="2">
    <source>
        <dbReference type="Proteomes" id="UP000429484"/>
    </source>
</evidence>